<reference evidence="1" key="1">
    <citation type="submission" date="2024-06" db="EMBL/GenBank/DDBJ databases">
        <title>Lacrimispora cavernae sp. nov., a novel anaerobe isolated from bat guano pile inside a cave.</title>
        <authorList>
            <person name="Miller S.L."/>
            <person name="Lu N."/>
            <person name="King J."/>
            <person name="Sankaranarayanan K."/>
            <person name="Lawson P.A."/>
        </authorList>
    </citation>
    <scope>NUCLEOTIDE SEQUENCE</scope>
    <source>
        <strain evidence="1">BS-2</strain>
    </source>
</reference>
<gene>
    <name evidence="1" type="ORF">ABFV83_05220</name>
</gene>
<protein>
    <submittedName>
        <fullName evidence="1">Uncharacterized protein</fullName>
    </submittedName>
</protein>
<organism evidence="1">
    <name type="scientific">Lacrimispora sp. BS-2</name>
    <dbReference type="NCBI Taxonomy" id="3151850"/>
    <lineage>
        <taxon>Bacteria</taxon>
        <taxon>Bacillati</taxon>
        <taxon>Bacillota</taxon>
        <taxon>Clostridia</taxon>
        <taxon>Lachnospirales</taxon>
        <taxon>Lachnospiraceae</taxon>
        <taxon>Lacrimispora</taxon>
    </lineage>
</organism>
<sequence length="41" mass="4795">MKKHCILFLLCWITYFFTYIGRQNCTASMSEIIAAEGYITL</sequence>
<evidence type="ECO:0000313" key="1">
    <source>
        <dbReference type="EMBL" id="XBS55203.1"/>
    </source>
</evidence>
<name>A0AAU7PSG7_9FIRM</name>
<dbReference type="AlphaFoldDB" id="A0AAU7PSG7"/>
<proteinExistence type="predicted"/>
<dbReference type="EMBL" id="CP157940">
    <property type="protein sequence ID" value="XBS55203.1"/>
    <property type="molecule type" value="Genomic_DNA"/>
</dbReference>
<accession>A0AAU7PSG7</accession>
<dbReference type="RefSeq" id="WP_349947882.1">
    <property type="nucleotide sequence ID" value="NZ_CP157940.1"/>
</dbReference>